<dbReference type="SUPFAM" id="SSF52799">
    <property type="entry name" value="(Phosphotyrosine protein) phosphatases II"/>
    <property type="match status" value="1"/>
</dbReference>
<reference evidence="1" key="3">
    <citation type="submission" date="2023-05" db="EMBL/GenBank/DDBJ databases">
        <authorList>
            <person name="Smith C.H."/>
        </authorList>
    </citation>
    <scope>NUCLEOTIDE SEQUENCE</scope>
    <source>
        <strain evidence="1">CHS0354</strain>
        <tissue evidence="1">Mantle</tissue>
    </source>
</reference>
<dbReference type="EMBL" id="JAEAOA010000628">
    <property type="protein sequence ID" value="KAK3585056.1"/>
    <property type="molecule type" value="Genomic_DNA"/>
</dbReference>
<organism evidence="1 2">
    <name type="scientific">Potamilus streckersoni</name>
    <dbReference type="NCBI Taxonomy" id="2493646"/>
    <lineage>
        <taxon>Eukaryota</taxon>
        <taxon>Metazoa</taxon>
        <taxon>Spiralia</taxon>
        <taxon>Lophotrochozoa</taxon>
        <taxon>Mollusca</taxon>
        <taxon>Bivalvia</taxon>
        <taxon>Autobranchia</taxon>
        <taxon>Heteroconchia</taxon>
        <taxon>Palaeoheterodonta</taxon>
        <taxon>Unionida</taxon>
        <taxon>Unionoidea</taxon>
        <taxon>Unionidae</taxon>
        <taxon>Ambleminae</taxon>
        <taxon>Lampsilini</taxon>
        <taxon>Potamilus</taxon>
    </lineage>
</organism>
<reference evidence="1" key="1">
    <citation type="journal article" date="2021" name="Genome Biol. Evol.">
        <title>A High-Quality Reference Genome for a Parasitic Bivalve with Doubly Uniparental Inheritance (Bivalvia: Unionida).</title>
        <authorList>
            <person name="Smith C.H."/>
        </authorList>
    </citation>
    <scope>NUCLEOTIDE SEQUENCE</scope>
    <source>
        <strain evidence="1">CHS0354</strain>
    </source>
</reference>
<dbReference type="InterPro" id="IPR029021">
    <property type="entry name" value="Prot-tyrosine_phosphatase-like"/>
</dbReference>
<proteinExistence type="predicted"/>
<dbReference type="Proteomes" id="UP001195483">
    <property type="component" value="Unassembled WGS sequence"/>
</dbReference>
<gene>
    <name evidence="1" type="ORF">CHS0354_009907</name>
</gene>
<protein>
    <submittedName>
        <fullName evidence="1">Uncharacterized protein</fullName>
    </submittedName>
</protein>
<sequence length="146" mass="16831">MEPVVIEYMDMKFLIMDRPTDGTIKTFTTELKKHGVKDLVRVCETTYKTDIPEMNGIRVYDWQFCDGSPPPANIVEAWIKLLKTRSPVLVAIALIEKGMQYEDAVTLIRSKKSGAINARQLDYLEHYRSKSRLKSRNITCKQCIVM</sequence>
<dbReference type="InterPro" id="IPR050561">
    <property type="entry name" value="PTP"/>
</dbReference>
<reference evidence="1" key="2">
    <citation type="journal article" date="2021" name="Genome Biol. Evol.">
        <title>Developing a high-quality reference genome for a parasitic bivalve with doubly uniparental inheritance (Bivalvia: Unionida).</title>
        <authorList>
            <person name="Smith C.H."/>
        </authorList>
    </citation>
    <scope>NUCLEOTIDE SEQUENCE</scope>
    <source>
        <strain evidence="1">CHS0354</strain>
        <tissue evidence="1">Mantle</tissue>
    </source>
</reference>
<dbReference type="PANTHER" id="PTHR23339">
    <property type="entry name" value="TYROSINE SPECIFIC PROTEIN PHOSPHATASE AND DUAL SPECIFICITY PROTEIN PHOSPHATASE"/>
    <property type="match status" value="1"/>
</dbReference>
<evidence type="ECO:0000313" key="1">
    <source>
        <dbReference type="EMBL" id="KAK3585056.1"/>
    </source>
</evidence>
<evidence type="ECO:0000313" key="2">
    <source>
        <dbReference type="Proteomes" id="UP001195483"/>
    </source>
</evidence>
<accession>A0AAE0S4B3</accession>
<comment type="caution">
    <text evidence="1">The sequence shown here is derived from an EMBL/GenBank/DDBJ whole genome shotgun (WGS) entry which is preliminary data.</text>
</comment>
<name>A0AAE0S4B3_9BIVA</name>
<keyword evidence="2" id="KW-1185">Reference proteome</keyword>
<dbReference type="Gene3D" id="3.90.190.10">
    <property type="entry name" value="Protein tyrosine phosphatase superfamily"/>
    <property type="match status" value="1"/>
</dbReference>
<dbReference type="AlphaFoldDB" id="A0AAE0S4B3"/>